<dbReference type="Proteomes" id="UP000183658">
    <property type="component" value="Unassembled WGS sequence"/>
</dbReference>
<dbReference type="InterPro" id="IPR002645">
    <property type="entry name" value="STAS_dom"/>
</dbReference>
<evidence type="ECO:0000313" key="8">
    <source>
        <dbReference type="Proteomes" id="UP000183658"/>
    </source>
</evidence>
<dbReference type="InterPro" id="IPR011547">
    <property type="entry name" value="SLC26A/SulP_dom"/>
</dbReference>
<reference evidence="8" key="1">
    <citation type="submission" date="2016-10" db="EMBL/GenBank/DDBJ databases">
        <authorList>
            <person name="Varghese N."/>
            <person name="Submissions S."/>
        </authorList>
    </citation>
    <scope>NUCLEOTIDE SEQUENCE [LARGE SCALE GENOMIC DNA]</scope>
    <source>
        <strain evidence="8">DSM 15719</strain>
    </source>
</reference>
<dbReference type="AlphaFoldDB" id="A0A1H9JTD6"/>
<proteinExistence type="predicted"/>
<keyword evidence="3 5" id="KW-1133">Transmembrane helix</keyword>
<dbReference type="PROSITE" id="PS50801">
    <property type="entry name" value="STAS"/>
    <property type="match status" value="1"/>
</dbReference>
<feature type="transmembrane region" description="Helical" evidence="5">
    <location>
        <begin position="41"/>
        <end position="59"/>
    </location>
</feature>
<dbReference type="SUPFAM" id="SSF52091">
    <property type="entry name" value="SpoIIaa-like"/>
    <property type="match status" value="1"/>
</dbReference>
<dbReference type="EMBL" id="FOFZ01000005">
    <property type="protein sequence ID" value="SEQ90281.1"/>
    <property type="molecule type" value="Genomic_DNA"/>
</dbReference>
<feature type="transmembrane region" description="Helical" evidence="5">
    <location>
        <begin position="95"/>
        <end position="119"/>
    </location>
</feature>
<name>A0A1H9JTD6_FLAFI</name>
<organism evidence="7 8">
    <name type="scientific">Flavobacterium frigoris</name>
    <dbReference type="NCBI Taxonomy" id="229204"/>
    <lineage>
        <taxon>Bacteria</taxon>
        <taxon>Pseudomonadati</taxon>
        <taxon>Bacteroidota</taxon>
        <taxon>Flavobacteriia</taxon>
        <taxon>Flavobacteriales</taxon>
        <taxon>Flavobacteriaceae</taxon>
        <taxon>Flavobacterium</taxon>
    </lineage>
</organism>
<evidence type="ECO:0000256" key="3">
    <source>
        <dbReference type="ARBA" id="ARBA00022989"/>
    </source>
</evidence>
<dbReference type="PANTHER" id="PTHR11814">
    <property type="entry name" value="SULFATE TRANSPORTER"/>
    <property type="match status" value="1"/>
</dbReference>
<protein>
    <submittedName>
        <fullName evidence="7">Sulfate permease, SulP family</fullName>
    </submittedName>
</protein>
<comment type="subcellular location">
    <subcellularLocation>
        <location evidence="1">Membrane</location>
        <topology evidence="1">Multi-pass membrane protein</topology>
    </subcellularLocation>
</comment>
<feature type="domain" description="STAS" evidence="6">
    <location>
        <begin position="444"/>
        <end position="546"/>
    </location>
</feature>
<dbReference type="Pfam" id="PF00916">
    <property type="entry name" value="Sulfate_transp"/>
    <property type="match status" value="1"/>
</dbReference>
<keyword evidence="8" id="KW-1185">Reference proteome</keyword>
<dbReference type="CDD" id="cd07042">
    <property type="entry name" value="STAS_SulP_like_sulfate_transporter"/>
    <property type="match status" value="1"/>
</dbReference>
<feature type="transmembrane region" description="Helical" evidence="5">
    <location>
        <begin position="194"/>
        <end position="213"/>
    </location>
</feature>
<dbReference type="GO" id="GO:0016020">
    <property type="term" value="C:membrane"/>
    <property type="evidence" value="ECO:0007669"/>
    <property type="project" value="UniProtKB-SubCell"/>
</dbReference>
<feature type="transmembrane region" description="Helical" evidence="5">
    <location>
        <begin position="245"/>
        <end position="267"/>
    </location>
</feature>
<keyword evidence="2 5" id="KW-0812">Transmembrane</keyword>
<evidence type="ECO:0000256" key="2">
    <source>
        <dbReference type="ARBA" id="ARBA00022692"/>
    </source>
</evidence>
<dbReference type="RefSeq" id="WP_074723081.1">
    <property type="nucleotide sequence ID" value="NZ_CBCRVS010000004.1"/>
</dbReference>
<dbReference type="InterPro" id="IPR001902">
    <property type="entry name" value="SLC26A/SulP_fam"/>
</dbReference>
<feature type="transmembrane region" description="Helical" evidence="5">
    <location>
        <begin position="375"/>
        <end position="404"/>
    </location>
</feature>
<feature type="transmembrane region" description="Helical" evidence="5">
    <location>
        <begin position="126"/>
        <end position="149"/>
    </location>
</feature>
<dbReference type="Pfam" id="PF01740">
    <property type="entry name" value="STAS"/>
    <property type="match status" value="1"/>
</dbReference>
<dbReference type="InterPro" id="IPR036513">
    <property type="entry name" value="STAS_dom_sf"/>
</dbReference>
<evidence type="ECO:0000256" key="1">
    <source>
        <dbReference type="ARBA" id="ARBA00004141"/>
    </source>
</evidence>
<feature type="transmembrane region" description="Helical" evidence="5">
    <location>
        <begin position="169"/>
        <end position="187"/>
    </location>
</feature>
<keyword evidence="4 5" id="KW-0472">Membrane</keyword>
<evidence type="ECO:0000256" key="4">
    <source>
        <dbReference type="ARBA" id="ARBA00023136"/>
    </source>
</evidence>
<feature type="transmembrane region" description="Helical" evidence="5">
    <location>
        <begin position="325"/>
        <end position="355"/>
    </location>
</feature>
<dbReference type="GO" id="GO:0055085">
    <property type="term" value="P:transmembrane transport"/>
    <property type="evidence" value="ECO:0007669"/>
    <property type="project" value="InterPro"/>
</dbReference>
<evidence type="ECO:0000313" key="7">
    <source>
        <dbReference type="EMBL" id="SEQ90281.1"/>
    </source>
</evidence>
<gene>
    <name evidence="7" type="ORF">SAMN05444355_10557</name>
</gene>
<sequence length="553" mass="58610">MISKIVDFSNLKGDLIGGLVAGVVALPLALAFGVQSGMGATAGLYGAIMVGIFAALFGGTPTQASGPTGPMTVVSAALVVAGIQLTGSLEAAMGIILLSFLLGGALQIVFGLINIAGYVKYFPYPVISGFMSGVGLIIILLQLFPFVGLTSAKSTFIILGDLPRLFSEFNIHALALGILTVLIYYLFPLITKAIPSALAALVIAALAGYFLSWDVPIIGEIPSGIPSLQIGTMFSNIPSEAYPLIIEYAAVLAVLGSIDSLLTSVIADNMTKTRHNSNRELIGQGIGNMLAAAFGGIPGAGATKGTVVNINAGGKTRISGAIHGLFLLAVLLGLGSLAAYIPLSVLAGLLIPIGFKIIDIKGLKHLLRVPRADAIVLILVLLITTFGSLIQAVGLGVALASILFMKKASDLGEKGITIESIENLKDEKPWQDELSFYDEYKDKVVIKHLKGPLFFGFTTHLKNQVATMDKKIKSLIIRMDEVPLIDQSGLYTLEDIVFDLQQLGIQVLLVNLQEQPMDKLRSIDIIPDLVAEEHLFVNIEEAFAYIKKTNRID</sequence>
<dbReference type="Gene3D" id="3.30.750.24">
    <property type="entry name" value="STAS domain"/>
    <property type="match status" value="1"/>
</dbReference>
<evidence type="ECO:0000256" key="5">
    <source>
        <dbReference type="SAM" id="Phobius"/>
    </source>
</evidence>
<evidence type="ECO:0000259" key="6">
    <source>
        <dbReference type="PROSITE" id="PS50801"/>
    </source>
</evidence>
<accession>A0A1H9JTD6</accession>